<sequence length="127" mass="14345">MLSVHFLTSANQLFILKAYVPPSCLLIPFYQLLLHSGKLLSPPQHYLQDYFPPPIPAMLSSISFTHNWKSSFGRVFWPATNKPVALSNHLSSLSLSLFHLPEPLFLNQATNCICFSPSFQTHCHMTS</sequence>
<gene>
    <name evidence="1" type="ORF">XELAEV_18010072mg</name>
</gene>
<organism evidence="1 2">
    <name type="scientific">Xenopus laevis</name>
    <name type="common">African clawed frog</name>
    <dbReference type="NCBI Taxonomy" id="8355"/>
    <lineage>
        <taxon>Eukaryota</taxon>
        <taxon>Metazoa</taxon>
        <taxon>Chordata</taxon>
        <taxon>Craniata</taxon>
        <taxon>Vertebrata</taxon>
        <taxon>Euteleostomi</taxon>
        <taxon>Amphibia</taxon>
        <taxon>Batrachia</taxon>
        <taxon>Anura</taxon>
        <taxon>Pipoidea</taxon>
        <taxon>Pipidae</taxon>
        <taxon>Xenopodinae</taxon>
        <taxon>Xenopus</taxon>
        <taxon>Xenopus</taxon>
    </lineage>
</organism>
<name>A0A974DUP7_XENLA</name>
<evidence type="ECO:0000313" key="1">
    <source>
        <dbReference type="EMBL" id="OCT97840.1"/>
    </source>
</evidence>
<reference evidence="2" key="1">
    <citation type="journal article" date="2016" name="Nature">
        <title>Genome evolution in the allotetraploid frog Xenopus laevis.</title>
        <authorList>
            <person name="Session A.M."/>
            <person name="Uno Y."/>
            <person name="Kwon T."/>
            <person name="Chapman J.A."/>
            <person name="Toyoda A."/>
            <person name="Takahashi S."/>
            <person name="Fukui A."/>
            <person name="Hikosaka A."/>
            <person name="Suzuki A."/>
            <person name="Kondo M."/>
            <person name="van Heeringen S.J."/>
            <person name="Quigley I."/>
            <person name="Heinz S."/>
            <person name="Ogino H."/>
            <person name="Ochi H."/>
            <person name="Hellsten U."/>
            <person name="Lyons J.B."/>
            <person name="Simakov O."/>
            <person name="Putnam N."/>
            <person name="Stites J."/>
            <person name="Kuroki Y."/>
            <person name="Tanaka T."/>
            <person name="Michiue T."/>
            <person name="Watanabe M."/>
            <person name="Bogdanovic O."/>
            <person name="Lister R."/>
            <person name="Georgiou G."/>
            <person name="Paranjpe S.S."/>
            <person name="van Kruijsbergen I."/>
            <person name="Shu S."/>
            <person name="Carlson J."/>
            <person name="Kinoshita T."/>
            <person name="Ohta Y."/>
            <person name="Mawaribuchi S."/>
            <person name="Jenkins J."/>
            <person name="Grimwood J."/>
            <person name="Schmutz J."/>
            <person name="Mitros T."/>
            <person name="Mozaffari S.V."/>
            <person name="Suzuki Y."/>
            <person name="Haramoto Y."/>
            <person name="Yamamoto T.S."/>
            <person name="Takagi C."/>
            <person name="Heald R."/>
            <person name="Miller K."/>
            <person name="Haudenschild C."/>
            <person name="Kitzman J."/>
            <person name="Nakayama T."/>
            <person name="Izutsu Y."/>
            <person name="Robert J."/>
            <person name="Fortriede J."/>
            <person name="Burns K."/>
            <person name="Lotay V."/>
            <person name="Karimi K."/>
            <person name="Yasuoka Y."/>
            <person name="Dichmann D.S."/>
            <person name="Flajnik M.F."/>
            <person name="Houston D.W."/>
            <person name="Shendure J."/>
            <person name="DuPasquier L."/>
            <person name="Vize P.D."/>
            <person name="Zorn A.M."/>
            <person name="Ito M."/>
            <person name="Marcotte E.M."/>
            <person name="Wallingford J.B."/>
            <person name="Ito Y."/>
            <person name="Asashima M."/>
            <person name="Ueno N."/>
            <person name="Matsuda Y."/>
            <person name="Veenstra G.J."/>
            <person name="Fujiyama A."/>
            <person name="Harland R.M."/>
            <person name="Taira M."/>
            <person name="Rokhsar D.S."/>
        </authorList>
    </citation>
    <scope>NUCLEOTIDE SEQUENCE [LARGE SCALE GENOMIC DNA]</scope>
    <source>
        <strain evidence="2">J</strain>
    </source>
</reference>
<accession>A0A974DUP7</accession>
<evidence type="ECO:0000313" key="2">
    <source>
        <dbReference type="Proteomes" id="UP000694892"/>
    </source>
</evidence>
<proteinExistence type="predicted"/>
<dbReference type="AlphaFoldDB" id="A0A974DUP7"/>
<dbReference type="EMBL" id="CM004467">
    <property type="protein sequence ID" value="OCT97840.1"/>
    <property type="molecule type" value="Genomic_DNA"/>
</dbReference>
<dbReference type="Proteomes" id="UP000694892">
    <property type="component" value="Chromosome 1S"/>
</dbReference>
<protein>
    <submittedName>
        <fullName evidence="1">Uncharacterized protein</fullName>
    </submittedName>
</protein>